<dbReference type="Proteomes" id="UP000215596">
    <property type="component" value="Unassembled WGS sequence"/>
</dbReference>
<sequence>MAFEDQTAAVILERMLDASPPDIDKRQGSVTYDLTAPAAIEIERAYVELDVVLAAGFADTTSGQWLDMRAKEYGLTRKPAVKSIGLLTFSGEDGTVIPAGTVTSTGGENPVYFVTKAPGTIAGGSVTVAAEAQEGGANGNVMAGEIDTLLGDLAGVVTVTNADFFEGGVDAESDASLLARYFERARRPATSGNANQYRQWALEVPGVSDAKVYPIWSGPGTVKVVLLDDDKTAPDSTIIEAVQNYIDPTKDGTGQGVAPVGAICTVAGAVEVPINISVKVTLASGATVDEVKAQIEAGVKAYLESLAFVDPLVRVTRIANAILDIPNVIDYENLLVNGAYANVQIADGEVAVLGDVVVTT</sequence>
<evidence type="ECO:0000259" key="4">
    <source>
        <dbReference type="Pfam" id="PF26079"/>
    </source>
</evidence>
<feature type="domain" description="Baseplate protein J-like barrel" evidence="2">
    <location>
        <begin position="87"/>
        <end position="168"/>
    </location>
</feature>
<dbReference type="AlphaFoldDB" id="A0A268EGY0"/>
<dbReference type="InterPro" id="IPR058530">
    <property type="entry name" value="Baseplate_J-like_C"/>
</dbReference>
<evidence type="ECO:0000259" key="3">
    <source>
        <dbReference type="Pfam" id="PF26078"/>
    </source>
</evidence>
<dbReference type="EMBL" id="NPBY01000079">
    <property type="protein sequence ID" value="PAD72380.1"/>
    <property type="molecule type" value="Genomic_DNA"/>
</dbReference>
<dbReference type="InterPro" id="IPR052399">
    <property type="entry name" value="Phage_Baseplate_Assmbl_Protein"/>
</dbReference>
<dbReference type="PANTHER" id="PTHR37829">
    <property type="entry name" value="PHAGE-LIKE ELEMENT PBSX PROTEIN XKDT"/>
    <property type="match status" value="1"/>
</dbReference>
<dbReference type="Pfam" id="PF04865">
    <property type="entry name" value="Baseplate_J"/>
    <property type="match status" value="1"/>
</dbReference>
<feature type="domain" description="Baseplate J-like C-terminal" evidence="4">
    <location>
        <begin position="274"/>
        <end position="359"/>
    </location>
</feature>
<dbReference type="PANTHER" id="PTHR37829:SF3">
    <property type="entry name" value="PROTEIN JAYE-RELATED"/>
    <property type="match status" value="1"/>
</dbReference>
<dbReference type="Pfam" id="PF26078">
    <property type="entry name" value="Baseplate_J_M"/>
    <property type="match status" value="1"/>
</dbReference>
<accession>A0A268EGY0</accession>
<dbReference type="InterPro" id="IPR058531">
    <property type="entry name" value="Baseplate_J_M"/>
</dbReference>
<dbReference type="OrthoDB" id="2554267at2"/>
<comment type="similarity">
    <text evidence="1">Belongs to the Mu gp47/PBSX XkdT family.</text>
</comment>
<feature type="domain" description="Baseplate J-like central" evidence="3">
    <location>
        <begin position="189"/>
        <end position="267"/>
    </location>
</feature>
<comment type="caution">
    <text evidence="5">The sequence shown here is derived from an EMBL/GenBank/DDBJ whole genome shotgun (WGS) entry which is preliminary data.</text>
</comment>
<gene>
    <name evidence="5" type="ORF">CHH67_22305</name>
</gene>
<evidence type="ECO:0000313" key="6">
    <source>
        <dbReference type="Proteomes" id="UP000215596"/>
    </source>
</evidence>
<proteinExistence type="inferred from homology"/>
<name>A0A268EGY0_9BACL</name>
<evidence type="ECO:0000313" key="5">
    <source>
        <dbReference type="EMBL" id="PAD72380.1"/>
    </source>
</evidence>
<protein>
    <submittedName>
        <fullName evidence="5">Baseplate J protein</fullName>
    </submittedName>
</protein>
<organism evidence="5 6">
    <name type="scientific">Paenibacillus campinasensis</name>
    <dbReference type="NCBI Taxonomy" id="66347"/>
    <lineage>
        <taxon>Bacteria</taxon>
        <taxon>Bacillati</taxon>
        <taxon>Bacillota</taxon>
        <taxon>Bacilli</taxon>
        <taxon>Bacillales</taxon>
        <taxon>Paenibacillaceae</taxon>
        <taxon>Paenibacillus</taxon>
    </lineage>
</organism>
<reference evidence="5 6" key="1">
    <citation type="submission" date="2017-07" db="EMBL/GenBank/DDBJ databases">
        <title>Isolation and whole genome analysis of endospore-forming bacteria from heroin.</title>
        <authorList>
            <person name="Kalinowski J."/>
            <person name="Ahrens B."/>
            <person name="Al-Dilaimi A."/>
            <person name="Winkler A."/>
            <person name="Wibberg D."/>
            <person name="Schleenbecker U."/>
            <person name="Ruckert C."/>
            <person name="Wolfel R."/>
            <person name="Grass G."/>
        </authorList>
    </citation>
    <scope>NUCLEOTIDE SEQUENCE [LARGE SCALE GENOMIC DNA]</scope>
    <source>
        <strain evidence="5 6">7537-G1</strain>
    </source>
</reference>
<evidence type="ECO:0000256" key="1">
    <source>
        <dbReference type="ARBA" id="ARBA00038087"/>
    </source>
</evidence>
<evidence type="ECO:0000259" key="2">
    <source>
        <dbReference type="Pfam" id="PF04865"/>
    </source>
</evidence>
<dbReference type="Pfam" id="PF26079">
    <property type="entry name" value="Baseplate_J_C"/>
    <property type="match status" value="1"/>
</dbReference>
<dbReference type="RefSeq" id="WP_095267579.1">
    <property type="nucleotide sequence ID" value="NZ_NPBY01000079.1"/>
</dbReference>
<dbReference type="InterPro" id="IPR006949">
    <property type="entry name" value="Barrel_Baseplate_J-like"/>
</dbReference>